<gene>
    <name evidence="2" type="ORF">LIP_2342</name>
</gene>
<dbReference type="KEGG" id="lpil:LIP_2342"/>
<dbReference type="CDD" id="cd13585">
    <property type="entry name" value="PBP2_TMBP_like"/>
    <property type="match status" value="1"/>
</dbReference>
<evidence type="ECO:0000313" key="2">
    <source>
        <dbReference type="EMBL" id="BAS28183.1"/>
    </source>
</evidence>
<organism evidence="2 3">
    <name type="scientific">Limnochorda pilosa</name>
    <dbReference type="NCBI Taxonomy" id="1555112"/>
    <lineage>
        <taxon>Bacteria</taxon>
        <taxon>Bacillati</taxon>
        <taxon>Bacillota</taxon>
        <taxon>Limnochordia</taxon>
        <taxon>Limnochordales</taxon>
        <taxon>Limnochordaceae</taxon>
        <taxon>Limnochorda</taxon>
    </lineage>
</organism>
<dbReference type="PANTHER" id="PTHR43649:SF12">
    <property type="entry name" value="DIACETYLCHITOBIOSE BINDING PROTEIN DASA"/>
    <property type="match status" value="1"/>
</dbReference>
<dbReference type="Gene3D" id="3.40.190.10">
    <property type="entry name" value="Periplasmic binding protein-like II"/>
    <property type="match status" value="2"/>
</dbReference>
<feature type="signal peptide" evidence="1">
    <location>
        <begin position="1"/>
        <end position="27"/>
    </location>
</feature>
<keyword evidence="3" id="KW-1185">Reference proteome</keyword>
<evidence type="ECO:0000256" key="1">
    <source>
        <dbReference type="SAM" id="SignalP"/>
    </source>
</evidence>
<dbReference type="AlphaFoldDB" id="A0A0K2SM44"/>
<dbReference type="InterPro" id="IPR006059">
    <property type="entry name" value="SBP"/>
</dbReference>
<reference evidence="3" key="1">
    <citation type="submission" date="2015-07" db="EMBL/GenBank/DDBJ databases">
        <title>Complete genome sequence and phylogenetic analysis of Limnochorda pilosa.</title>
        <authorList>
            <person name="Watanabe M."/>
            <person name="Kojima H."/>
            <person name="Fukui M."/>
        </authorList>
    </citation>
    <scope>NUCLEOTIDE SEQUENCE [LARGE SCALE GENOMIC DNA]</scope>
    <source>
        <strain evidence="3">HC45</strain>
    </source>
</reference>
<accession>A0A0K2SM44</accession>
<reference evidence="3" key="2">
    <citation type="journal article" date="2016" name="Int. J. Syst. Evol. Microbiol.">
        <title>Complete genome sequence and cell structure of Limnochorda pilosa, a Gram-negative spore-former within the phylum Firmicutes.</title>
        <authorList>
            <person name="Watanabe M."/>
            <person name="Kojima H."/>
            <person name="Fukui M."/>
        </authorList>
    </citation>
    <scope>NUCLEOTIDE SEQUENCE [LARGE SCALE GENOMIC DNA]</scope>
    <source>
        <strain evidence="3">HC45</strain>
    </source>
</reference>
<dbReference type="Pfam" id="PF01547">
    <property type="entry name" value="SBP_bac_1"/>
    <property type="match status" value="1"/>
</dbReference>
<feature type="chain" id="PRO_5038880685" evidence="1">
    <location>
        <begin position="28"/>
        <end position="425"/>
    </location>
</feature>
<dbReference type="SUPFAM" id="SSF53850">
    <property type="entry name" value="Periplasmic binding protein-like II"/>
    <property type="match status" value="1"/>
</dbReference>
<proteinExistence type="predicted"/>
<dbReference type="InterPro" id="IPR050490">
    <property type="entry name" value="Bact_solute-bd_prot1"/>
</dbReference>
<evidence type="ECO:0000313" key="3">
    <source>
        <dbReference type="Proteomes" id="UP000065807"/>
    </source>
</evidence>
<dbReference type="EMBL" id="AP014924">
    <property type="protein sequence ID" value="BAS28183.1"/>
    <property type="molecule type" value="Genomic_DNA"/>
</dbReference>
<sequence>MLRALVGCILSLAVVALVGMTTASAQAVTIRAMMEPHQSTDALRALLPEFERETGIRVILEDTPYDTLTSKALLNFTRRSSDYDIIMDDWVYGAGFADAGYIVPLDEFIKADATHAETHDFVPGYVNAMVRHGSQYGLPIYGESTFLMYRKDLFEQYGIAVPTTMDELMEAARQVYERSEGDVYGITLRGRQGIHNVYVWAAFLWAFGGQWFDDQGRPALDSPEAIAATQFYAEILRRYGPSGVATYGWEENRLQFQSGRAAMTIDATVNGALAEDPSQSSVVGKVGYAQVPLATRATIGSPNSLQVHGLFISQFSRHKDEAWRFLSWATNKMVQLKSLELYPNAGVPSLSVMDSDTFQSRYGAFSDAMIDAINNGNIDYLPHVTQSNQIIDLVGIAVSSVLAGSRSAEDAMRDANRQIVELMGL</sequence>
<dbReference type="PANTHER" id="PTHR43649">
    <property type="entry name" value="ARABINOSE-BINDING PROTEIN-RELATED"/>
    <property type="match status" value="1"/>
</dbReference>
<name>A0A0K2SM44_LIMPI</name>
<dbReference type="STRING" id="1555112.LIP_2342"/>
<keyword evidence="1" id="KW-0732">Signal</keyword>
<protein>
    <submittedName>
        <fullName evidence="2">Sugar ABC transporter substrate-binding protein</fullName>
    </submittedName>
</protein>
<dbReference type="Proteomes" id="UP000065807">
    <property type="component" value="Chromosome"/>
</dbReference>
<dbReference type="PATRIC" id="fig|1555112.3.peg.2388"/>